<gene>
    <name evidence="2" type="ORF">BGZ95_005822</name>
</gene>
<organism evidence="2 3">
    <name type="scientific">Linnemannia exigua</name>
    <dbReference type="NCBI Taxonomy" id="604196"/>
    <lineage>
        <taxon>Eukaryota</taxon>
        <taxon>Fungi</taxon>
        <taxon>Fungi incertae sedis</taxon>
        <taxon>Mucoromycota</taxon>
        <taxon>Mortierellomycotina</taxon>
        <taxon>Mortierellomycetes</taxon>
        <taxon>Mortierellales</taxon>
        <taxon>Mortierellaceae</taxon>
        <taxon>Linnemannia</taxon>
    </lineage>
</organism>
<feature type="compositionally biased region" description="Low complexity" evidence="1">
    <location>
        <begin position="352"/>
        <end position="367"/>
    </location>
</feature>
<feature type="region of interest" description="Disordered" evidence="1">
    <location>
        <begin position="327"/>
        <end position="385"/>
    </location>
</feature>
<name>A0AAD4D1I0_9FUNG</name>
<feature type="compositionally biased region" description="Pro residues" evidence="1">
    <location>
        <begin position="327"/>
        <end position="351"/>
    </location>
</feature>
<comment type="caution">
    <text evidence="2">The sequence shown here is derived from an EMBL/GenBank/DDBJ whole genome shotgun (WGS) entry which is preliminary data.</text>
</comment>
<dbReference type="AlphaFoldDB" id="A0AAD4D1I0"/>
<evidence type="ECO:0000256" key="1">
    <source>
        <dbReference type="SAM" id="MobiDB-lite"/>
    </source>
</evidence>
<dbReference type="Proteomes" id="UP001194580">
    <property type="component" value="Unassembled WGS sequence"/>
</dbReference>
<protein>
    <submittedName>
        <fullName evidence="2">Uncharacterized protein</fullName>
    </submittedName>
</protein>
<sequence>IKGIPINVKTKMAGLQGLNNIKFMRDIGMGAIPPEYLDYLIGSTVNIHNPSQLTLKIGDLKLVAGVDTWDDADYIGTAVIKNLLLVPGDNYVVSDLTTTTRIPKGADFINNMSTKDQMLTLKASSTSTSNPALNAGLKTLRNGVIIPKGLEVPKLPSYSDVWNIKVLPTTVNDGLVEVSTVFFNAYYLDITVDGLCNSYEECGVNPFPSNLVLYDSLGYTSSFLSFPIDLSYSVKANGTTPHTFKMKLFTDSSAPMSRIDDLIATSIAKGSIPIEPLAGPKIRLAGRPDFIVAEWSQGSSYPHHLTLKTGPDFAMIKDWFVKQTTPVAPPPPVTSALPSPPATPSPSPSPSSSPSSSPSPSSVAPSPIVTPSPTVSPSPVIAPAA</sequence>
<reference evidence="2" key="1">
    <citation type="journal article" date="2020" name="Fungal Divers.">
        <title>Resolving the Mortierellaceae phylogeny through synthesis of multi-gene phylogenetics and phylogenomics.</title>
        <authorList>
            <person name="Vandepol N."/>
            <person name="Liber J."/>
            <person name="Desiro A."/>
            <person name="Na H."/>
            <person name="Kennedy M."/>
            <person name="Barry K."/>
            <person name="Grigoriev I.V."/>
            <person name="Miller A.N."/>
            <person name="O'Donnell K."/>
            <person name="Stajich J.E."/>
            <person name="Bonito G."/>
        </authorList>
    </citation>
    <scope>NUCLEOTIDE SEQUENCE</scope>
    <source>
        <strain evidence="2">NRRL 28262</strain>
    </source>
</reference>
<keyword evidence="3" id="KW-1185">Reference proteome</keyword>
<dbReference type="EMBL" id="JAAAIL010002697">
    <property type="protein sequence ID" value="KAG0255208.1"/>
    <property type="molecule type" value="Genomic_DNA"/>
</dbReference>
<evidence type="ECO:0000313" key="3">
    <source>
        <dbReference type="Proteomes" id="UP001194580"/>
    </source>
</evidence>
<evidence type="ECO:0000313" key="2">
    <source>
        <dbReference type="EMBL" id="KAG0255208.1"/>
    </source>
</evidence>
<feature type="non-terminal residue" evidence="2">
    <location>
        <position position="1"/>
    </location>
</feature>
<proteinExistence type="predicted"/>
<accession>A0AAD4D1I0</accession>